<evidence type="ECO:0000259" key="1">
    <source>
        <dbReference type="Pfam" id="PF20919"/>
    </source>
</evidence>
<comment type="caution">
    <text evidence="2">The sequence shown here is derived from an EMBL/GenBank/DDBJ whole genome shotgun (WGS) entry which is preliminary data.</text>
</comment>
<dbReference type="EMBL" id="JAAWWB010000002">
    <property type="protein sequence ID" value="KAG6789740.1"/>
    <property type="molecule type" value="Genomic_DNA"/>
</dbReference>
<reference evidence="2" key="1">
    <citation type="journal article" date="2020" name="bioRxiv">
        <title>Hybrid origin of Populus tomentosa Carr. identified through genome sequencing and phylogenomic analysis.</title>
        <authorList>
            <person name="An X."/>
            <person name="Gao K."/>
            <person name="Chen Z."/>
            <person name="Li J."/>
            <person name="Yang X."/>
            <person name="Yang X."/>
            <person name="Zhou J."/>
            <person name="Guo T."/>
            <person name="Zhao T."/>
            <person name="Huang S."/>
            <person name="Miao D."/>
            <person name="Khan W.U."/>
            <person name="Rao P."/>
            <person name="Ye M."/>
            <person name="Lei B."/>
            <person name="Liao W."/>
            <person name="Wang J."/>
            <person name="Ji L."/>
            <person name="Li Y."/>
            <person name="Guo B."/>
            <person name="Mustafa N.S."/>
            <person name="Li S."/>
            <person name="Yun Q."/>
            <person name="Keller S.R."/>
            <person name="Mao J."/>
            <person name="Zhang R."/>
            <person name="Strauss S.H."/>
        </authorList>
    </citation>
    <scope>NUCLEOTIDE SEQUENCE</scope>
    <source>
        <strain evidence="2">GM15</strain>
        <tissue evidence="2">Leaf</tissue>
    </source>
</reference>
<accession>A0A8X8DEF8</accession>
<dbReference type="AlphaFoldDB" id="A0A8X8DEF8"/>
<dbReference type="Pfam" id="PF20919">
    <property type="entry name" value="DHU1_N"/>
    <property type="match status" value="1"/>
</dbReference>
<dbReference type="InterPro" id="IPR048514">
    <property type="entry name" value="DHU1_N"/>
</dbReference>
<organism evidence="2 3">
    <name type="scientific">Populus tomentosa</name>
    <name type="common">Chinese white poplar</name>
    <dbReference type="NCBI Taxonomy" id="118781"/>
    <lineage>
        <taxon>Eukaryota</taxon>
        <taxon>Viridiplantae</taxon>
        <taxon>Streptophyta</taxon>
        <taxon>Embryophyta</taxon>
        <taxon>Tracheophyta</taxon>
        <taxon>Spermatophyta</taxon>
        <taxon>Magnoliopsida</taxon>
        <taxon>eudicotyledons</taxon>
        <taxon>Gunneridae</taxon>
        <taxon>Pentapetalae</taxon>
        <taxon>rosids</taxon>
        <taxon>fabids</taxon>
        <taxon>Malpighiales</taxon>
        <taxon>Salicaceae</taxon>
        <taxon>Saliceae</taxon>
        <taxon>Populus</taxon>
    </lineage>
</organism>
<gene>
    <name evidence="2" type="ORF">POTOM_005864</name>
</gene>
<name>A0A8X8DEF8_POPTO</name>
<proteinExistence type="predicted"/>
<protein>
    <recommendedName>
        <fullName evidence="1">DWD hypersensitive to UV-B 1 N-terminal domain-containing protein</fullName>
    </recommendedName>
</protein>
<feature type="domain" description="DWD hypersensitive to UV-B 1 N-terminal" evidence="1">
    <location>
        <begin position="9"/>
        <end position="41"/>
    </location>
</feature>
<sequence>MATDIPSFNISTLEQMYIHSCKRHGVLPNTEILSGFLKVSVGFKLVIDGNKKLNLPDHCFADQAEVKKSCNKTTGKIL</sequence>
<keyword evidence="3" id="KW-1185">Reference proteome</keyword>
<evidence type="ECO:0000313" key="3">
    <source>
        <dbReference type="Proteomes" id="UP000886885"/>
    </source>
</evidence>
<dbReference type="Proteomes" id="UP000886885">
    <property type="component" value="Chromosome 1D"/>
</dbReference>
<evidence type="ECO:0000313" key="2">
    <source>
        <dbReference type="EMBL" id="KAG6789740.1"/>
    </source>
</evidence>